<dbReference type="EMBL" id="BQKI01000007">
    <property type="protein sequence ID" value="GJM97595.1"/>
    <property type="molecule type" value="Genomic_DNA"/>
</dbReference>
<dbReference type="Proteomes" id="UP001054889">
    <property type="component" value="Unassembled WGS sequence"/>
</dbReference>
<dbReference type="Pfam" id="PF00646">
    <property type="entry name" value="F-box"/>
    <property type="match status" value="1"/>
</dbReference>
<evidence type="ECO:0000313" key="5">
    <source>
        <dbReference type="Proteomes" id="UP001054889"/>
    </source>
</evidence>
<dbReference type="PANTHER" id="PTHR34145">
    <property type="entry name" value="OS02G0105600 PROTEIN"/>
    <property type="match status" value="1"/>
</dbReference>
<comment type="caution">
    <text evidence="4">The sequence shown here is derived from an EMBL/GenBank/DDBJ whole genome shotgun (WGS) entry which is preliminary data.</text>
</comment>
<accession>A0AAV5CHK7</accession>
<dbReference type="InterPro" id="IPR055357">
    <property type="entry name" value="LRR_At1g61320_AtMIF1"/>
</dbReference>
<feature type="domain" description="At1g61320/AtMIF1 LRR" evidence="3">
    <location>
        <begin position="171"/>
        <end position="340"/>
    </location>
</feature>
<evidence type="ECO:0000313" key="4">
    <source>
        <dbReference type="EMBL" id="GJM97595.1"/>
    </source>
</evidence>
<evidence type="ECO:0000256" key="1">
    <source>
        <dbReference type="SAM" id="MobiDB-lite"/>
    </source>
</evidence>
<proteinExistence type="predicted"/>
<feature type="region of interest" description="Disordered" evidence="1">
    <location>
        <begin position="1"/>
        <end position="27"/>
    </location>
</feature>
<evidence type="ECO:0000259" key="3">
    <source>
        <dbReference type="Pfam" id="PF23622"/>
    </source>
</evidence>
<keyword evidence="5" id="KW-1185">Reference proteome</keyword>
<dbReference type="InterPro" id="IPR036047">
    <property type="entry name" value="F-box-like_dom_sf"/>
</dbReference>
<reference evidence="4" key="2">
    <citation type="submission" date="2021-12" db="EMBL/GenBank/DDBJ databases">
        <title>Resequencing data analysis of finger millet.</title>
        <authorList>
            <person name="Hatakeyama M."/>
            <person name="Aluri S."/>
            <person name="Balachadran M.T."/>
            <person name="Sivarajan S.R."/>
            <person name="Poveda L."/>
            <person name="Shimizu-Inatsugi R."/>
            <person name="Schlapbach R."/>
            <person name="Sreeman S.M."/>
            <person name="Shimizu K.K."/>
        </authorList>
    </citation>
    <scope>NUCLEOTIDE SEQUENCE</scope>
</reference>
<dbReference type="PANTHER" id="PTHR34145:SF26">
    <property type="entry name" value="F-BOX DOMAIN-CONTAINING PROTEIN"/>
    <property type="match status" value="1"/>
</dbReference>
<dbReference type="SUPFAM" id="SSF81383">
    <property type="entry name" value="F-box domain"/>
    <property type="match status" value="1"/>
</dbReference>
<dbReference type="InterPro" id="IPR053772">
    <property type="entry name" value="At1g61320/At1g61330-like"/>
</dbReference>
<feature type="compositionally biased region" description="Polar residues" evidence="1">
    <location>
        <begin position="7"/>
        <end position="27"/>
    </location>
</feature>
<dbReference type="Pfam" id="PF23622">
    <property type="entry name" value="LRR_At1g61320_AtMIF1"/>
    <property type="match status" value="1"/>
</dbReference>
<sequence>MGVLDQTPAQSVQQQPRLQGQTADDGSTTLMPEMKDSTCQKGNSAQGAEMTGFELVLPQDILCHIHALMPMKDAARAAGVSCGFRRSWESYPKLIFDIETLAAEVGCLNNLTTVDLRSVHITGEELYGFLSNTLALERLELTNCSDIVCLKIPCLLSNLNVLEVYDCVMLEMVNTPMVSGKFIHLKYLEIVLIKPSCTLDYDFCSLVSFLDGSPALETFVLRIEVPAIRHDSILECSDSTSLHPRRISGHCHENLKNVMITGFCSAKSMIELTNHILERTPSLNCITLDTSRGHDDKAGNCSQMFEEDLMEAQRARLAIGRYLEQNVPSTVSLKLIEPCTMCKF</sequence>
<feature type="domain" description="F-box" evidence="2">
    <location>
        <begin position="57"/>
        <end position="93"/>
    </location>
</feature>
<dbReference type="InterPro" id="IPR032675">
    <property type="entry name" value="LRR_dom_sf"/>
</dbReference>
<dbReference type="Gene3D" id="3.80.10.10">
    <property type="entry name" value="Ribonuclease Inhibitor"/>
    <property type="match status" value="1"/>
</dbReference>
<name>A0AAV5CHK7_ELECO</name>
<protein>
    <submittedName>
        <fullName evidence="4">Uncharacterized protein</fullName>
    </submittedName>
</protein>
<dbReference type="AlphaFoldDB" id="A0AAV5CHK7"/>
<dbReference type="SUPFAM" id="SSF52047">
    <property type="entry name" value="RNI-like"/>
    <property type="match status" value="1"/>
</dbReference>
<evidence type="ECO:0000259" key="2">
    <source>
        <dbReference type="Pfam" id="PF00646"/>
    </source>
</evidence>
<reference evidence="4" key="1">
    <citation type="journal article" date="2018" name="DNA Res.">
        <title>Multiple hybrid de novo genome assembly of finger millet, an orphan allotetraploid crop.</title>
        <authorList>
            <person name="Hatakeyama M."/>
            <person name="Aluri S."/>
            <person name="Balachadran M.T."/>
            <person name="Sivarajan S.R."/>
            <person name="Patrignani A."/>
            <person name="Gruter S."/>
            <person name="Poveda L."/>
            <person name="Shimizu-Inatsugi R."/>
            <person name="Baeten J."/>
            <person name="Francoijs K.J."/>
            <person name="Nataraja K.N."/>
            <person name="Reddy Y.A.N."/>
            <person name="Phadnis S."/>
            <person name="Ravikumar R.L."/>
            <person name="Schlapbach R."/>
            <person name="Sreeman S.M."/>
            <person name="Shimizu K.K."/>
        </authorList>
    </citation>
    <scope>NUCLEOTIDE SEQUENCE</scope>
</reference>
<gene>
    <name evidence="4" type="primary">ga14531</name>
    <name evidence="4" type="ORF">PR202_ga14531</name>
</gene>
<organism evidence="4 5">
    <name type="scientific">Eleusine coracana subsp. coracana</name>
    <dbReference type="NCBI Taxonomy" id="191504"/>
    <lineage>
        <taxon>Eukaryota</taxon>
        <taxon>Viridiplantae</taxon>
        <taxon>Streptophyta</taxon>
        <taxon>Embryophyta</taxon>
        <taxon>Tracheophyta</taxon>
        <taxon>Spermatophyta</taxon>
        <taxon>Magnoliopsida</taxon>
        <taxon>Liliopsida</taxon>
        <taxon>Poales</taxon>
        <taxon>Poaceae</taxon>
        <taxon>PACMAD clade</taxon>
        <taxon>Chloridoideae</taxon>
        <taxon>Cynodonteae</taxon>
        <taxon>Eleusininae</taxon>
        <taxon>Eleusine</taxon>
    </lineage>
</organism>
<dbReference type="InterPro" id="IPR001810">
    <property type="entry name" value="F-box_dom"/>
</dbReference>